<comment type="subcellular location">
    <subcellularLocation>
        <location evidence="1">Nucleus</location>
    </subcellularLocation>
</comment>
<dbReference type="EMBL" id="LNIX01000016">
    <property type="protein sequence ID" value="OXA46256.1"/>
    <property type="molecule type" value="Genomic_DNA"/>
</dbReference>
<sequence>MPTGKPLSDYQLGQIDLLHEQGASQSRISQFLGCSQSAISNYLNSKTHQGLETTSYGRPKILTPRDERQISKLAATGQYSIREIQRELPFTVSKDTVHRSLTNNTDLEWRKKLTQPPLTQRHKDARLEFARKHMSWDKEWQKVIFTDEKKFNLDGPDGYSYYWHHLKREPEIFSKRQAGGGSVMLWGGFGYNGKTELASIPPRTDSLGYQEVLKANLIREGPKIGGRGWIFQQDNASIHASRSTMDFLARKNVRTLPWPARSPDLNPMENLWAELSRRVYSHGRQYRTKQELERQIHEEWANIPLETLQNLNDSMKRRIFELILVQGGFTKY</sequence>
<dbReference type="GO" id="GO:0015074">
    <property type="term" value="P:DNA integration"/>
    <property type="evidence" value="ECO:0007669"/>
    <property type="project" value="InterPro"/>
</dbReference>
<accession>A0A226DPW8</accession>
<gene>
    <name evidence="4" type="ORF">Fcan01_19042</name>
</gene>
<evidence type="ECO:0000259" key="2">
    <source>
        <dbReference type="Pfam" id="PF01498"/>
    </source>
</evidence>
<reference evidence="4 5" key="1">
    <citation type="submission" date="2015-12" db="EMBL/GenBank/DDBJ databases">
        <title>The genome of Folsomia candida.</title>
        <authorList>
            <person name="Faddeeva A."/>
            <person name="Derks M.F."/>
            <person name="Anvar Y."/>
            <person name="Smit S."/>
            <person name="Van Straalen N."/>
            <person name="Roelofs D."/>
        </authorList>
    </citation>
    <scope>NUCLEOTIDE SEQUENCE [LARGE SCALE GENOMIC DNA]</scope>
    <source>
        <strain evidence="4 5">VU population</strain>
        <tissue evidence="4">Whole body</tissue>
    </source>
</reference>
<dbReference type="SUPFAM" id="SSF46689">
    <property type="entry name" value="Homeodomain-like"/>
    <property type="match status" value="1"/>
</dbReference>
<dbReference type="InterPro" id="IPR036388">
    <property type="entry name" value="WH-like_DNA-bd_sf"/>
</dbReference>
<dbReference type="AlphaFoldDB" id="A0A226DPW8"/>
<organism evidence="4 5">
    <name type="scientific">Folsomia candida</name>
    <name type="common">Springtail</name>
    <dbReference type="NCBI Taxonomy" id="158441"/>
    <lineage>
        <taxon>Eukaryota</taxon>
        <taxon>Metazoa</taxon>
        <taxon>Ecdysozoa</taxon>
        <taxon>Arthropoda</taxon>
        <taxon>Hexapoda</taxon>
        <taxon>Collembola</taxon>
        <taxon>Entomobryomorpha</taxon>
        <taxon>Isotomoidea</taxon>
        <taxon>Isotomidae</taxon>
        <taxon>Proisotominae</taxon>
        <taxon>Folsomia</taxon>
    </lineage>
</organism>
<dbReference type="InterPro" id="IPR036397">
    <property type="entry name" value="RNaseH_sf"/>
</dbReference>
<dbReference type="PANTHER" id="PTHR23022">
    <property type="entry name" value="TRANSPOSABLE ELEMENT-RELATED"/>
    <property type="match status" value="1"/>
</dbReference>
<dbReference type="PANTHER" id="PTHR23022:SF129">
    <property type="entry name" value="TRANSPOSABLE ELEMENT TC3 TRANSPOSASE"/>
    <property type="match status" value="1"/>
</dbReference>
<dbReference type="GO" id="GO:0006313">
    <property type="term" value="P:DNA transposition"/>
    <property type="evidence" value="ECO:0007669"/>
    <property type="project" value="InterPro"/>
</dbReference>
<dbReference type="Gene3D" id="3.30.420.10">
    <property type="entry name" value="Ribonuclease H-like superfamily/Ribonuclease H"/>
    <property type="match status" value="1"/>
</dbReference>
<dbReference type="Pfam" id="PF01498">
    <property type="entry name" value="HTH_Tnp_Tc3_2"/>
    <property type="match status" value="1"/>
</dbReference>
<protein>
    <submittedName>
        <fullName evidence="4">Transposable element Tc3 transposase</fullName>
    </submittedName>
</protein>
<dbReference type="NCBIfam" id="NF033545">
    <property type="entry name" value="transpos_IS630"/>
    <property type="match status" value="1"/>
</dbReference>
<dbReference type="GO" id="GO:0005634">
    <property type="term" value="C:nucleus"/>
    <property type="evidence" value="ECO:0007669"/>
    <property type="project" value="UniProtKB-SubCell"/>
</dbReference>
<dbReference type="InterPro" id="IPR038717">
    <property type="entry name" value="Tc1-like_DDE_dom"/>
</dbReference>
<name>A0A226DPW8_FOLCA</name>
<dbReference type="Gene3D" id="1.10.10.60">
    <property type="entry name" value="Homeodomain-like"/>
    <property type="match status" value="1"/>
</dbReference>
<dbReference type="InterPro" id="IPR047655">
    <property type="entry name" value="Transpos_IS630-like"/>
</dbReference>
<keyword evidence="5" id="KW-1185">Reference proteome</keyword>
<feature type="domain" description="Tc1-like transposase DDE" evidence="3">
    <location>
        <begin position="143"/>
        <end position="292"/>
    </location>
</feature>
<dbReference type="Proteomes" id="UP000198287">
    <property type="component" value="Unassembled WGS sequence"/>
</dbReference>
<evidence type="ECO:0000313" key="5">
    <source>
        <dbReference type="Proteomes" id="UP000198287"/>
    </source>
</evidence>
<dbReference type="OMA" id="RWKARTE"/>
<dbReference type="GO" id="GO:0003677">
    <property type="term" value="F:DNA binding"/>
    <property type="evidence" value="ECO:0007669"/>
    <property type="project" value="InterPro"/>
</dbReference>
<dbReference type="STRING" id="158441.A0A226DPW8"/>
<evidence type="ECO:0000313" key="4">
    <source>
        <dbReference type="EMBL" id="OXA46256.1"/>
    </source>
</evidence>
<dbReference type="Gene3D" id="1.10.10.10">
    <property type="entry name" value="Winged helix-like DNA-binding domain superfamily/Winged helix DNA-binding domain"/>
    <property type="match status" value="1"/>
</dbReference>
<evidence type="ECO:0000256" key="1">
    <source>
        <dbReference type="ARBA" id="ARBA00004123"/>
    </source>
</evidence>
<dbReference type="Pfam" id="PF13358">
    <property type="entry name" value="DDE_3"/>
    <property type="match status" value="1"/>
</dbReference>
<comment type="caution">
    <text evidence="4">The sequence shown here is derived from an EMBL/GenBank/DDBJ whole genome shotgun (WGS) entry which is preliminary data.</text>
</comment>
<proteinExistence type="predicted"/>
<dbReference type="InterPro" id="IPR002492">
    <property type="entry name" value="Transposase_Tc1-like"/>
</dbReference>
<dbReference type="InterPro" id="IPR052338">
    <property type="entry name" value="Transposase_5"/>
</dbReference>
<dbReference type="InterPro" id="IPR009057">
    <property type="entry name" value="Homeodomain-like_sf"/>
</dbReference>
<evidence type="ECO:0000259" key="3">
    <source>
        <dbReference type="Pfam" id="PF13358"/>
    </source>
</evidence>
<feature type="domain" description="Transposase Tc1-like" evidence="2">
    <location>
        <begin position="78"/>
        <end position="134"/>
    </location>
</feature>